<dbReference type="OrthoDB" id="10482411at2759"/>
<name>A0A8X7R6F2_BRACI</name>
<dbReference type="AlphaFoldDB" id="A0A8X7R6F2"/>
<feature type="chain" id="PRO_5036465430" evidence="1">
    <location>
        <begin position="26"/>
        <end position="108"/>
    </location>
</feature>
<keyword evidence="1" id="KW-0732">Signal</keyword>
<accession>A0A8X7R6F2</accession>
<evidence type="ECO:0000313" key="2">
    <source>
        <dbReference type="EMBL" id="KAG2282656.1"/>
    </source>
</evidence>
<comment type="caution">
    <text evidence="2">The sequence shown here is derived from an EMBL/GenBank/DDBJ whole genome shotgun (WGS) entry which is preliminary data.</text>
</comment>
<evidence type="ECO:0000256" key="1">
    <source>
        <dbReference type="SAM" id="SignalP"/>
    </source>
</evidence>
<protein>
    <submittedName>
        <fullName evidence="2">Uncharacterized protein</fullName>
    </submittedName>
</protein>
<keyword evidence="3" id="KW-1185">Reference proteome</keyword>
<reference evidence="2 3" key="1">
    <citation type="submission" date="2020-02" db="EMBL/GenBank/DDBJ databases">
        <authorList>
            <person name="Ma Q."/>
            <person name="Huang Y."/>
            <person name="Song X."/>
            <person name="Pei D."/>
        </authorList>
    </citation>
    <scope>NUCLEOTIDE SEQUENCE [LARGE SCALE GENOMIC DNA]</scope>
    <source>
        <strain evidence="2">Sxm20200214</strain>
        <tissue evidence="2">Leaf</tissue>
    </source>
</reference>
<organism evidence="2 3">
    <name type="scientific">Brassica carinata</name>
    <name type="common">Ethiopian mustard</name>
    <name type="synonym">Abyssinian cabbage</name>
    <dbReference type="NCBI Taxonomy" id="52824"/>
    <lineage>
        <taxon>Eukaryota</taxon>
        <taxon>Viridiplantae</taxon>
        <taxon>Streptophyta</taxon>
        <taxon>Embryophyta</taxon>
        <taxon>Tracheophyta</taxon>
        <taxon>Spermatophyta</taxon>
        <taxon>Magnoliopsida</taxon>
        <taxon>eudicotyledons</taxon>
        <taxon>Gunneridae</taxon>
        <taxon>Pentapetalae</taxon>
        <taxon>rosids</taxon>
        <taxon>malvids</taxon>
        <taxon>Brassicales</taxon>
        <taxon>Brassicaceae</taxon>
        <taxon>Brassiceae</taxon>
        <taxon>Brassica</taxon>
    </lineage>
</organism>
<gene>
    <name evidence="2" type="ORF">Bca52824_053876</name>
</gene>
<proteinExistence type="predicted"/>
<dbReference type="Proteomes" id="UP000886595">
    <property type="component" value="Unassembled WGS sequence"/>
</dbReference>
<sequence length="108" mass="12449">MPVLLPVSFHLIIPSMLIIISLDRSDQTVRTDPSDHPDCTGDRTDGLIRHFDQFMNFEHPNFSKEMILKLSDDLASVWSRSVRENHPSDHMDRIDAALLPSRTYCMIQ</sequence>
<feature type="signal peptide" evidence="1">
    <location>
        <begin position="1"/>
        <end position="25"/>
    </location>
</feature>
<dbReference type="EMBL" id="JAAMPC010000011">
    <property type="protein sequence ID" value="KAG2282656.1"/>
    <property type="molecule type" value="Genomic_DNA"/>
</dbReference>
<evidence type="ECO:0000313" key="3">
    <source>
        <dbReference type="Proteomes" id="UP000886595"/>
    </source>
</evidence>